<keyword evidence="5" id="KW-0560">Oxidoreductase</keyword>
<gene>
    <name evidence="9" type="ORF">ACFPRA_12910</name>
</gene>
<dbReference type="Gene3D" id="1.20.140.10">
    <property type="entry name" value="Butyryl-CoA Dehydrogenase, subunit A, domain 3"/>
    <property type="match status" value="1"/>
</dbReference>
<dbReference type="InterPro" id="IPR036250">
    <property type="entry name" value="AcylCo_DH-like_C"/>
</dbReference>
<keyword evidence="4 5" id="KW-0274">FAD</keyword>
<evidence type="ECO:0000256" key="3">
    <source>
        <dbReference type="ARBA" id="ARBA00022630"/>
    </source>
</evidence>
<evidence type="ECO:0000259" key="7">
    <source>
        <dbReference type="Pfam" id="PF02770"/>
    </source>
</evidence>
<keyword evidence="3 5" id="KW-0285">Flavoprotein</keyword>
<evidence type="ECO:0000313" key="10">
    <source>
        <dbReference type="Proteomes" id="UP001596109"/>
    </source>
</evidence>
<organism evidence="9 10">
    <name type="scientific">Sporosarcina soli</name>
    <dbReference type="NCBI Taxonomy" id="334736"/>
    <lineage>
        <taxon>Bacteria</taxon>
        <taxon>Bacillati</taxon>
        <taxon>Bacillota</taxon>
        <taxon>Bacilli</taxon>
        <taxon>Bacillales</taxon>
        <taxon>Caryophanaceae</taxon>
        <taxon>Sporosarcina</taxon>
    </lineage>
</organism>
<proteinExistence type="inferred from homology"/>
<dbReference type="RefSeq" id="WP_381435231.1">
    <property type="nucleotide sequence ID" value="NZ_JBHSNO010000006.1"/>
</dbReference>
<comment type="caution">
    <text evidence="9">The sequence shown here is derived from an EMBL/GenBank/DDBJ whole genome shotgun (WGS) entry which is preliminary data.</text>
</comment>
<dbReference type="InterPro" id="IPR009075">
    <property type="entry name" value="AcylCo_DH/oxidase_C"/>
</dbReference>
<evidence type="ECO:0000256" key="5">
    <source>
        <dbReference type="RuleBase" id="RU362125"/>
    </source>
</evidence>
<reference evidence="10" key="1">
    <citation type="journal article" date="2019" name="Int. J. Syst. Evol. Microbiol.">
        <title>The Global Catalogue of Microorganisms (GCM) 10K type strain sequencing project: providing services to taxonomists for standard genome sequencing and annotation.</title>
        <authorList>
            <consortium name="The Broad Institute Genomics Platform"/>
            <consortium name="The Broad Institute Genome Sequencing Center for Infectious Disease"/>
            <person name="Wu L."/>
            <person name="Ma J."/>
        </authorList>
    </citation>
    <scope>NUCLEOTIDE SEQUENCE [LARGE SCALE GENOMIC DNA]</scope>
    <source>
        <strain evidence="10">CGMCC 4.1434</strain>
    </source>
</reference>
<comment type="similarity">
    <text evidence="2 5">Belongs to the acyl-CoA dehydrogenase family.</text>
</comment>
<dbReference type="Gene3D" id="6.10.250.600">
    <property type="match status" value="1"/>
</dbReference>
<keyword evidence="10" id="KW-1185">Reference proteome</keyword>
<sequence>MSVTVLESKKIKAEVGAMPETKGLNFFEEDPNLAFILKRYLSKEDYDHALSHLTELGETAGTRLDELSRIADKHTPELFTFNGKGEVVNRVDYHPAYKEMEYIAYSKFSLVAMAHKPVLGFSTKLPHVLKYGFWYLFAQSEFGLSCPMNMTDSAARVLRRFADQEMKETYLPHMTSTDMNELWTCAQFMTEKEGGSDVGANTVMAKKVGDQWELWGDKWFCSNVTSDLALVLARPEGAPGGTKGLGMFLMPRKLPDGSLNKFRINRLKDKLGTRDMASGEVTFEGATAYVVGDILNGFKQMMSMVNSSRLSNGVRSAGMMRRSFLEALVSARGRAAFGSAISEKPLMKETLFELLLDSEAATAMALFTASVYDKADQGSEVDEKLLRILTPLLKGCICNRARNSATEGMEARGGNGYIEDWVEPKLVRDSFVGSIWEGTTNIIALDVLRSLVKDKTGEDFFNIVYNLTDDISDSFVQQTSQVLMRIIKKVESQTKRIIDLNGPEKELPAKQLMNRLYHVCAASLLLDEASAQITEQGNYRKLYMTLQYIHRYLLKNGFDDFSYSDPSLLKWFDAIVDWEQVPTNAVESLLEKIQQSVVTL</sequence>
<name>A0ABW0TN32_9BACL</name>
<dbReference type="Pfam" id="PF18158">
    <property type="entry name" value="AidB_N"/>
    <property type="match status" value="1"/>
</dbReference>
<evidence type="ECO:0000259" key="8">
    <source>
        <dbReference type="Pfam" id="PF18158"/>
    </source>
</evidence>
<dbReference type="PANTHER" id="PTHR42707">
    <property type="entry name" value="ACYL-COA DEHYDROGENASE"/>
    <property type="match status" value="1"/>
</dbReference>
<dbReference type="EMBL" id="JBHSNO010000006">
    <property type="protein sequence ID" value="MFC5589798.1"/>
    <property type="molecule type" value="Genomic_DNA"/>
</dbReference>
<accession>A0ABW0TN32</accession>
<dbReference type="PROSITE" id="PS00073">
    <property type="entry name" value="ACYL_COA_DH_2"/>
    <property type="match status" value="1"/>
</dbReference>
<dbReference type="Proteomes" id="UP001596109">
    <property type="component" value="Unassembled WGS sequence"/>
</dbReference>
<dbReference type="InterPro" id="IPR009100">
    <property type="entry name" value="AcylCoA_DH/oxidase_NM_dom_sf"/>
</dbReference>
<dbReference type="InterPro" id="IPR006089">
    <property type="entry name" value="Acyl-CoA_DH_CS"/>
</dbReference>
<evidence type="ECO:0000256" key="2">
    <source>
        <dbReference type="ARBA" id="ARBA00009347"/>
    </source>
</evidence>
<evidence type="ECO:0000313" key="9">
    <source>
        <dbReference type="EMBL" id="MFC5589798.1"/>
    </source>
</evidence>
<evidence type="ECO:0000256" key="4">
    <source>
        <dbReference type="ARBA" id="ARBA00022827"/>
    </source>
</evidence>
<dbReference type="PANTHER" id="PTHR42707:SF2">
    <property type="entry name" value="ACD11 DEHYDROGENASE"/>
    <property type="match status" value="1"/>
</dbReference>
<feature type="domain" description="Acyl-CoA oxidase/dehydrogenase middle" evidence="7">
    <location>
        <begin position="187"/>
        <end position="284"/>
    </location>
</feature>
<feature type="domain" description="Adaptive response protein AidB N-terminal" evidence="8">
    <location>
        <begin position="19"/>
        <end position="178"/>
    </location>
</feature>
<feature type="domain" description="Acyl-CoA dehydrogenase/oxidase C-terminal" evidence="6">
    <location>
        <begin position="296"/>
        <end position="451"/>
    </location>
</feature>
<dbReference type="Gene3D" id="2.40.110.20">
    <property type="match status" value="1"/>
</dbReference>
<protein>
    <submittedName>
        <fullName evidence="9">Acyl-CoA dehydrogenase family protein</fullName>
    </submittedName>
</protein>
<comment type="cofactor">
    <cofactor evidence="1 5">
        <name>FAD</name>
        <dbReference type="ChEBI" id="CHEBI:57692"/>
    </cofactor>
</comment>
<dbReference type="InterPro" id="IPR052904">
    <property type="entry name" value="Acyl-CoA_dehydrogenase-like"/>
</dbReference>
<dbReference type="SUPFAM" id="SSF56645">
    <property type="entry name" value="Acyl-CoA dehydrogenase NM domain-like"/>
    <property type="match status" value="1"/>
</dbReference>
<dbReference type="InterPro" id="IPR041504">
    <property type="entry name" value="AidB_N"/>
</dbReference>
<dbReference type="Pfam" id="PF02770">
    <property type="entry name" value="Acyl-CoA_dh_M"/>
    <property type="match status" value="1"/>
</dbReference>
<evidence type="ECO:0000256" key="1">
    <source>
        <dbReference type="ARBA" id="ARBA00001974"/>
    </source>
</evidence>
<dbReference type="InterPro" id="IPR006091">
    <property type="entry name" value="Acyl-CoA_Oxase/DH_mid-dom"/>
</dbReference>
<dbReference type="Pfam" id="PF00441">
    <property type="entry name" value="Acyl-CoA_dh_1"/>
    <property type="match status" value="1"/>
</dbReference>
<evidence type="ECO:0000259" key="6">
    <source>
        <dbReference type="Pfam" id="PF00441"/>
    </source>
</evidence>
<dbReference type="SUPFAM" id="SSF47203">
    <property type="entry name" value="Acyl-CoA dehydrogenase C-terminal domain-like"/>
    <property type="match status" value="1"/>
</dbReference>